<evidence type="ECO:0000313" key="1">
    <source>
        <dbReference type="EMBL" id="EPF72560.1"/>
    </source>
</evidence>
<sequence>MNIESLKIRAEKNSKKETLELEVRVHKEDATKWIVLYSEIVNDKPISINLKKFVKSNIHKIHLADGTNNILCDQDKIVVTDLLIDILEDKLKKGFKLDVESAPPKTLVRIDKQKISNHFTNNPSFKIK</sequence>
<proteinExistence type="predicted"/>
<dbReference type="Proteomes" id="UP000014523">
    <property type="component" value="Unassembled WGS sequence"/>
</dbReference>
<name>A0A829HC71_9GAMM</name>
<dbReference type="AlphaFoldDB" id="A0A829HC71"/>
<dbReference type="EMBL" id="ATGG01000049">
    <property type="protein sequence ID" value="EPF72560.1"/>
    <property type="molecule type" value="Genomic_DNA"/>
</dbReference>
<comment type="caution">
    <text evidence="1">The sequence shown here is derived from an EMBL/GenBank/DDBJ whole genome shotgun (WGS) entry which is preliminary data.</text>
</comment>
<keyword evidence="2" id="KW-1185">Reference proteome</keyword>
<gene>
    <name evidence="1" type="ORF">F957_03696</name>
</gene>
<reference evidence="1 2" key="1">
    <citation type="submission" date="2013-06" db="EMBL/GenBank/DDBJ databases">
        <title>The Genome Sequence of Acinetobacter gyllenbergii CIP 110306.</title>
        <authorList>
            <consortium name="The Broad Institute Genome Sequencing Platform"/>
            <consortium name="The Broad Institute Genome Sequencing Center for Infectious Disease"/>
            <person name="Cerqueira G."/>
            <person name="Feldgarden M."/>
            <person name="Courvalin P."/>
            <person name="Perichon B."/>
            <person name="Grillot-Courvalin C."/>
            <person name="Clermont D."/>
            <person name="Rocha E."/>
            <person name="Yoon E.-J."/>
            <person name="Nemec A."/>
            <person name="Young S.K."/>
            <person name="Zeng Q."/>
            <person name="Gargeya S."/>
            <person name="Fitzgerald M."/>
            <person name="Abouelleil A."/>
            <person name="Alvarado L."/>
            <person name="Berlin A.M."/>
            <person name="Chapman S.B."/>
            <person name="Dewar J."/>
            <person name="Goldberg J."/>
            <person name="Griggs A."/>
            <person name="Gujja S."/>
            <person name="Hansen M."/>
            <person name="Howarth C."/>
            <person name="Imamovic A."/>
            <person name="Larimer J."/>
            <person name="McCowan C."/>
            <person name="Murphy C."/>
            <person name="Pearson M."/>
            <person name="Priest M."/>
            <person name="Roberts A."/>
            <person name="Saif S."/>
            <person name="Shea T."/>
            <person name="Sykes S."/>
            <person name="Wortman J."/>
            <person name="Nusbaum C."/>
            <person name="Birren B."/>
        </authorList>
    </citation>
    <scope>NUCLEOTIDE SEQUENCE [LARGE SCALE GENOMIC DNA]</scope>
    <source>
        <strain evidence="1 2">CIP 110306</strain>
    </source>
</reference>
<dbReference type="RefSeq" id="WP_016542996.1">
    <property type="nucleotide sequence ID" value="NZ_ASQH01000024.1"/>
</dbReference>
<evidence type="ECO:0000313" key="2">
    <source>
        <dbReference type="Proteomes" id="UP000014523"/>
    </source>
</evidence>
<protein>
    <submittedName>
        <fullName evidence="1">Uncharacterized protein</fullName>
    </submittedName>
</protein>
<accession>A0A829HC71</accession>
<organism evidence="1 2">
    <name type="scientific">Acinetobacter gyllenbergii CIP 110306 = MTCC 11365</name>
    <dbReference type="NCBI Taxonomy" id="1217657"/>
    <lineage>
        <taxon>Bacteria</taxon>
        <taxon>Pseudomonadati</taxon>
        <taxon>Pseudomonadota</taxon>
        <taxon>Gammaproteobacteria</taxon>
        <taxon>Moraxellales</taxon>
        <taxon>Moraxellaceae</taxon>
        <taxon>Acinetobacter</taxon>
    </lineage>
</organism>